<keyword evidence="3" id="KW-1185">Reference proteome</keyword>
<reference evidence="2 3" key="1">
    <citation type="submission" date="2016-07" db="EMBL/GenBank/DDBJ databases">
        <title>Draft genome of the white-rot fungus Obba rivulosa 3A-2.</title>
        <authorList>
            <consortium name="DOE Joint Genome Institute"/>
            <person name="Miettinen O."/>
            <person name="Riley R."/>
            <person name="Acob R."/>
            <person name="Barry K."/>
            <person name="Cullen D."/>
            <person name="De Vries R."/>
            <person name="Hainaut M."/>
            <person name="Hatakka A."/>
            <person name="Henrissat B."/>
            <person name="Hilden K."/>
            <person name="Kuo R."/>
            <person name="Labutti K."/>
            <person name="Lipzen A."/>
            <person name="Makela M.R."/>
            <person name="Sandor L."/>
            <person name="Spatafora J.W."/>
            <person name="Grigoriev I.V."/>
            <person name="Hibbett D.S."/>
        </authorList>
    </citation>
    <scope>NUCLEOTIDE SEQUENCE [LARGE SCALE GENOMIC DNA]</scope>
    <source>
        <strain evidence="2 3">3A-2</strain>
    </source>
</reference>
<dbReference type="EMBL" id="KV722373">
    <property type="protein sequence ID" value="OCH92172.1"/>
    <property type="molecule type" value="Genomic_DNA"/>
</dbReference>
<feature type="compositionally biased region" description="Basic and acidic residues" evidence="1">
    <location>
        <begin position="178"/>
        <end position="196"/>
    </location>
</feature>
<feature type="region of interest" description="Disordered" evidence="1">
    <location>
        <begin position="62"/>
        <end position="119"/>
    </location>
</feature>
<proteinExistence type="predicted"/>
<protein>
    <submittedName>
        <fullName evidence="2">Uncharacterized protein</fullName>
    </submittedName>
</protein>
<feature type="region of interest" description="Disordered" evidence="1">
    <location>
        <begin position="156"/>
        <end position="196"/>
    </location>
</feature>
<name>A0A8E2DM18_9APHY</name>
<evidence type="ECO:0000313" key="2">
    <source>
        <dbReference type="EMBL" id="OCH92172.1"/>
    </source>
</evidence>
<sequence>MVEAEWEEEVSSHTDNPTQPGHGYRRAKASTIHGWVTKLRGTLIGNERARQRGIREMQVASAVRQYHRERKARKRKQRRRGGFFSLFSSSQHKSRSRRDRDRGTTPVVHRDYGHHKRSNAPCLHFPHRARPHHHGHGTRLQGQIMGNREMVLTGRAMNDAARRERDKERRRRRRRQRHEAEAVRADGPAHRWNWRE</sequence>
<feature type="compositionally biased region" description="Basic and acidic residues" evidence="1">
    <location>
        <begin position="98"/>
        <end position="111"/>
    </location>
</feature>
<dbReference type="AlphaFoldDB" id="A0A8E2DM18"/>
<dbReference type="Proteomes" id="UP000250043">
    <property type="component" value="Unassembled WGS sequence"/>
</dbReference>
<feature type="compositionally biased region" description="Basic residues" evidence="1">
    <location>
        <begin position="65"/>
        <end position="81"/>
    </location>
</feature>
<organism evidence="2 3">
    <name type="scientific">Obba rivulosa</name>
    <dbReference type="NCBI Taxonomy" id="1052685"/>
    <lineage>
        <taxon>Eukaryota</taxon>
        <taxon>Fungi</taxon>
        <taxon>Dikarya</taxon>
        <taxon>Basidiomycota</taxon>
        <taxon>Agaricomycotina</taxon>
        <taxon>Agaricomycetes</taxon>
        <taxon>Polyporales</taxon>
        <taxon>Gelatoporiaceae</taxon>
        <taxon>Obba</taxon>
    </lineage>
</organism>
<feature type="compositionally biased region" description="Basic residues" evidence="1">
    <location>
        <begin position="168"/>
        <end position="177"/>
    </location>
</feature>
<feature type="compositionally biased region" description="Low complexity" evidence="1">
    <location>
        <begin position="82"/>
        <end position="91"/>
    </location>
</feature>
<accession>A0A8E2DM18</accession>
<feature type="region of interest" description="Disordered" evidence="1">
    <location>
        <begin position="1"/>
        <end position="27"/>
    </location>
</feature>
<dbReference type="OrthoDB" id="3256715at2759"/>
<evidence type="ECO:0000313" key="3">
    <source>
        <dbReference type="Proteomes" id="UP000250043"/>
    </source>
</evidence>
<gene>
    <name evidence="2" type="ORF">OBBRIDRAFT_869469</name>
</gene>
<evidence type="ECO:0000256" key="1">
    <source>
        <dbReference type="SAM" id="MobiDB-lite"/>
    </source>
</evidence>